<evidence type="ECO:0000313" key="1">
    <source>
        <dbReference type="EMBL" id="SHJ78975.1"/>
    </source>
</evidence>
<dbReference type="Proteomes" id="UP000184418">
    <property type="component" value="Unassembled WGS sequence"/>
</dbReference>
<keyword evidence="2" id="KW-1185">Reference proteome</keyword>
<gene>
    <name evidence="1" type="ORF">SAMN02745146_0165</name>
</gene>
<dbReference type="EMBL" id="FQYN01000011">
    <property type="protein sequence ID" value="SHJ78975.1"/>
    <property type="molecule type" value="Genomic_DNA"/>
</dbReference>
<sequence length="159" mass="17245">MYVLQLRVRLLRLISISNNVKNALLAMKSTNLYRPARRIPAARLAKMRATHAAKKAATEQARQEAAQLRLATPEFTAVPSLKALPGGLHWSAQQPVPPVGVYVSANQGGKVETVKVLGYCHAAGFIGLVTQPFHPGSRRAHKMHPRAHCVFGSQLAQAA</sequence>
<dbReference type="AlphaFoldDB" id="A0A1M6M671"/>
<organism evidence="1 2">
    <name type="scientific">Hymenobacter daecheongensis DSM 21074</name>
    <dbReference type="NCBI Taxonomy" id="1121955"/>
    <lineage>
        <taxon>Bacteria</taxon>
        <taxon>Pseudomonadati</taxon>
        <taxon>Bacteroidota</taxon>
        <taxon>Cytophagia</taxon>
        <taxon>Cytophagales</taxon>
        <taxon>Hymenobacteraceae</taxon>
        <taxon>Hymenobacter</taxon>
    </lineage>
</organism>
<accession>A0A1M6M671</accession>
<protein>
    <submittedName>
        <fullName evidence="1">Uncharacterized protein</fullName>
    </submittedName>
</protein>
<proteinExistence type="predicted"/>
<evidence type="ECO:0000313" key="2">
    <source>
        <dbReference type="Proteomes" id="UP000184418"/>
    </source>
</evidence>
<name>A0A1M6M671_9BACT</name>
<reference evidence="1 2" key="1">
    <citation type="submission" date="2016-11" db="EMBL/GenBank/DDBJ databases">
        <authorList>
            <person name="Jaros S."/>
            <person name="Januszkiewicz K."/>
            <person name="Wedrychowicz H."/>
        </authorList>
    </citation>
    <scope>NUCLEOTIDE SEQUENCE [LARGE SCALE GENOMIC DNA]</scope>
    <source>
        <strain evidence="1 2">DSM 21074</strain>
    </source>
</reference>